<dbReference type="RefSeq" id="WP_257510905.1">
    <property type="nucleotide sequence ID" value="NZ_JANKHG010000014.1"/>
</dbReference>
<keyword evidence="3" id="KW-1185">Reference proteome</keyword>
<organism evidence="2 3">
    <name type="scientific">Limnobacter parvus</name>
    <dbReference type="NCBI Taxonomy" id="2939690"/>
    <lineage>
        <taxon>Bacteria</taxon>
        <taxon>Pseudomonadati</taxon>
        <taxon>Pseudomonadota</taxon>
        <taxon>Betaproteobacteria</taxon>
        <taxon>Burkholderiales</taxon>
        <taxon>Burkholderiaceae</taxon>
        <taxon>Limnobacter</taxon>
    </lineage>
</organism>
<evidence type="ECO:0000313" key="2">
    <source>
        <dbReference type="EMBL" id="MCR2745662.1"/>
    </source>
</evidence>
<evidence type="ECO:0000259" key="1">
    <source>
        <dbReference type="Pfam" id="PF04536"/>
    </source>
</evidence>
<name>A0ABT1XEH5_9BURK</name>
<dbReference type="Pfam" id="PF04536">
    <property type="entry name" value="TPM_phosphatase"/>
    <property type="match status" value="1"/>
</dbReference>
<dbReference type="Gene3D" id="3.10.310.50">
    <property type="match status" value="1"/>
</dbReference>
<reference evidence="2" key="1">
    <citation type="submission" date="2022-07" db="EMBL/GenBank/DDBJ databases">
        <authorList>
            <person name="Xamxidin M."/>
        </authorList>
    </citation>
    <scope>NUCLEOTIDE SEQUENCE</scope>
    <source>
        <strain evidence="2">YS8-69</strain>
    </source>
</reference>
<dbReference type="PANTHER" id="PTHR30373:SF8">
    <property type="entry name" value="BLL7265 PROTEIN"/>
    <property type="match status" value="1"/>
</dbReference>
<comment type="caution">
    <text evidence="2">The sequence shown here is derived from an EMBL/GenBank/DDBJ whole genome shotgun (WGS) entry which is preliminary data.</text>
</comment>
<feature type="domain" description="TPM" evidence="1">
    <location>
        <begin position="19"/>
        <end position="142"/>
    </location>
</feature>
<dbReference type="EMBL" id="JANKHG010000014">
    <property type="protein sequence ID" value="MCR2745662.1"/>
    <property type="molecule type" value="Genomic_DNA"/>
</dbReference>
<gene>
    <name evidence="2" type="ORF">NSP04_03265</name>
</gene>
<dbReference type="Proteomes" id="UP001165267">
    <property type="component" value="Unassembled WGS sequence"/>
</dbReference>
<proteinExistence type="predicted"/>
<dbReference type="PANTHER" id="PTHR30373">
    <property type="entry name" value="UPF0603 PROTEIN YGCG"/>
    <property type="match status" value="1"/>
</dbReference>
<accession>A0ABT1XEH5</accession>
<dbReference type="InterPro" id="IPR007621">
    <property type="entry name" value="TPM_dom"/>
</dbReference>
<sequence>MNMKRIWNHLTTTERHVRKIFTPTRLEHIAHTIKASETQHSGEIRFAVESSLELQPLLQNLSPRQRAVEVFSDLHVWDTELNNGVLIYVLLADHAIEIVADRGIHAKVGTTYWEDLCKAIQASFAQGHFEEGAMNCISAVSDKLIEHFPHDGGGKNELPDTPVLVG</sequence>
<evidence type="ECO:0000313" key="3">
    <source>
        <dbReference type="Proteomes" id="UP001165267"/>
    </source>
</evidence>
<protein>
    <submittedName>
        <fullName evidence="2">TPM domain-containing protein</fullName>
    </submittedName>
</protein>